<dbReference type="SUPFAM" id="SSF52058">
    <property type="entry name" value="L domain-like"/>
    <property type="match status" value="1"/>
</dbReference>
<accession>A0A6G0WV14</accession>
<reference evidence="3 4" key="1">
    <citation type="submission" date="2019-07" db="EMBL/GenBank/DDBJ databases">
        <title>Genomics analysis of Aphanomyces spp. identifies a new class of oomycete effector associated with host adaptation.</title>
        <authorList>
            <person name="Gaulin E."/>
        </authorList>
    </citation>
    <scope>NUCLEOTIDE SEQUENCE [LARGE SCALE GENOMIC DNA]</scope>
    <source>
        <strain evidence="3 4">ATCC 201684</strain>
    </source>
</reference>
<evidence type="ECO:0000313" key="4">
    <source>
        <dbReference type="Proteomes" id="UP000481153"/>
    </source>
</evidence>
<keyword evidence="2" id="KW-0732">Signal</keyword>
<evidence type="ECO:0000256" key="1">
    <source>
        <dbReference type="SAM" id="Phobius"/>
    </source>
</evidence>
<feature type="chain" id="PRO_5026020305" description="Leucine-rich repeat-containing N-terminal plant-type domain-containing protein" evidence="2">
    <location>
        <begin position="18"/>
        <end position="338"/>
    </location>
</feature>
<dbReference type="Proteomes" id="UP000481153">
    <property type="component" value="Unassembled WGS sequence"/>
</dbReference>
<feature type="transmembrane region" description="Helical" evidence="1">
    <location>
        <begin position="261"/>
        <end position="284"/>
    </location>
</feature>
<dbReference type="InterPro" id="IPR032675">
    <property type="entry name" value="LRR_dom_sf"/>
</dbReference>
<keyword evidence="1" id="KW-0472">Membrane</keyword>
<dbReference type="Gene3D" id="3.80.10.10">
    <property type="entry name" value="Ribonuclease Inhibitor"/>
    <property type="match status" value="1"/>
</dbReference>
<proteinExistence type="predicted"/>
<name>A0A6G0WV14_9STRA</name>
<dbReference type="EMBL" id="VJMJ01000144">
    <property type="protein sequence ID" value="KAF0731305.1"/>
    <property type="molecule type" value="Genomic_DNA"/>
</dbReference>
<dbReference type="VEuPathDB" id="FungiDB:AeMF1_021204"/>
<sequence length="338" mass="37889">MHQRIVVLLVLAAVAQADFTLTLCPSSNGITVPCLNDTSSGNTTNLELSSDQSCDFTNLNITAVQELPPDAQYIDLSFNRISAITRYLPASLTFLNLSHNALSTKWIQAPITVSTLDVSYNQGGLEFPDVMWYYYLPKLKRLVFRGNNLTNLYLGYETLPNKPHPFIALDVSENPSLLLATEVFDFDSGTANCIFTVDKLPYNQSLQGCRGYAENLGSFESVPVEYLGQGYAKYDYTKPHQVYVCIPPIFDIVSSYERPSMASIIALIAVSSLMVLLCLAIGIVSRIRKRRQQEQSQPEDNLLTRHSRQTLESNRDLLAVNETYYAMPVSTRERRTDL</sequence>
<keyword evidence="1" id="KW-1133">Transmembrane helix</keyword>
<comment type="caution">
    <text evidence="3">The sequence shown here is derived from an EMBL/GenBank/DDBJ whole genome shotgun (WGS) entry which is preliminary data.</text>
</comment>
<evidence type="ECO:0000313" key="3">
    <source>
        <dbReference type="EMBL" id="KAF0731305.1"/>
    </source>
</evidence>
<protein>
    <recommendedName>
        <fullName evidence="5">Leucine-rich repeat-containing N-terminal plant-type domain-containing protein</fullName>
    </recommendedName>
</protein>
<organism evidence="3 4">
    <name type="scientific">Aphanomyces euteiches</name>
    <dbReference type="NCBI Taxonomy" id="100861"/>
    <lineage>
        <taxon>Eukaryota</taxon>
        <taxon>Sar</taxon>
        <taxon>Stramenopiles</taxon>
        <taxon>Oomycota</taxon>
        <taxon>Saprolegniomycetes</taxon>
        <taxon>Saprolegniales</taxon>
        <taxon>Verrucalvaceae</taxon>
        <taxon>Aphanomyces</taxon>
    </lineage>
</organism>
<gene>
    <name evidence="3" type="ORF">Ae201684_011369</name>
</gene>
<feature type="signal peptide" evidence="2">
    <location>
        <begin position="1"/>
        <end position="17"/>
    </location>
</feature>
<dbReference type="AlphaFoldDB" id="A0A6G0WV14"/>
<evidence type="ECO:0000256" key="2">
    <source>
        <dbReference type="SAM" id="SignalP"/>
    </source>
</evidence>
<evidence type="ECO:0008006" key="5">
    <source>
        <dbReference type="Google" id="ProtNLM"/>
    </source>
</evidence>
<keyword evidence="1" id="KW-0812">Transmembrane</keyword>
<keyword evidence="4" id="KW-1185">Reference proteome</keyword>